<reference evidence="9 10" key="1">
    <citation type="submission" date="2015-10" db="EMBL/GenBank/DDBJ databases">
        <title>Genome analyses suggest a sexual origin of heterokaryosis in a supposedly ancient asexual fungus.</title>
        <authorList>
            <person name="Ropars J."/>
            <person name="Sedzielewska K."/>
            <person name="Noel J."/>
            <person name="Charron P."/>
            <person name="Farinelli L."/>
            <person name="Marton T."/>
            <person name="Kruger M."/>
            <person name="Pelin A."/>
            <person name="Brachmann A."/>
            <person name="Corradi N."/>
        </authorList>
    </citation>
    <scope>NUCLEOTIDE SEQUENCE [LARGE SCALE GENOMIC DNA]</scope>
    <source>
        <strain evidence="9 10">A4</strain>
    </source>
</reference>
<comment type="caution">
    <text evidence="9">The sequence shown here is derived from an EMBL/GenBank/DDBJ whole genome shotgun (WGS) entry which is preliminary data.</text>
</comment>
<proteinExistence type="predicted"/>
<evidence type="ECO:0000259" key="8">
    <source>
        <dbReference type="Pfam" id="PF24492"/>
    </source>
</evidence>
<keyword evidence="2" id="KW-0963">Cytoplasm</keyword>
<evidence type="ECO:0000259" key="7">
    <source>
        <dbReference type="Pfam" id="PF23702"/>
    </source>
</evidence>
<sequence length="1914" mass="215046">MAEKEIELLENVELRFALAETDQQLEKTLNIFLSPVLLKLESPHEVVKTKVMSILAHINKRVRPKTNIKLPLVPLLDLVCTEKVTKSIFVKNFGIMYLEMAYDRLTEEEQITNLPSLIRGIASKPLNQKQTLMHIILLVLQKYKPKETESPSDLDPINFTSHPDDAKFLLESFLDVILYTPIQPRQPNQQPAAGQQEDSQNPQPVQLPSVPPGLSANAVKFVTNDGKAQWASKNSELISIKMGILRFVNSSVILPDSLPDSIHFKKFLILLAASCDSSHEIVGGGENGLKRMKKPDMEDKMVVDGLYYLYQGSNPGSVAKQGQQETLRHPASQSLRYKIMGYLCKSRLATNTFPAMIQVSFDCLYGPTTNTKLQNQGMWFVQWIARMGDSSRLKPVAPVLLSGLLKFINEHDKESLKLDKEDLRGFAYVAVSLLARRVPEIFRKDLSVLANFFTAVTMETKNVRVSVQEALSNMVEAYQDVETWANEDVIRTIEDILEENIDKPGHQARFCAVKYAVSLFPFSHVLSRYICLLASADEKLEVREMASRGLAFPNSRAPKLYPNQPDDEIKIPSFLEFVNFINNKSIQRTEKVEQLNYDQSKSKFNLAIPSTMVLDASSFAQFNDTLQSGQSTGKKYVSGYRTEVYINILRFLRNLMIVNADPTVLVDELIDELDGENKLFDSNVRARVKSWIKEQWKADQEMTDQMELDEPQHSGALNVYLGLIEKGLTNKGQIDASLQSTASSCLLELISLGPSSLSRSYENRISWIKTFLSITKLEVRNSMAHVLGIVSTSELENSPERCTIIQDLIKEFMTIARDRSRQTSDYHHGSILALGYIIGRMTYRYPTTFKSMVSPDLIIEAIELIASDLDSSTSLRVIGASKSLSEACRYTSLSVFSDINDKGKDKIGENSSGADFLTNIVEKLINIVKTTKDVKRQETSITALGHIALGESTYSEKVLSLFYDLATTINKQVEVHFTIGASITCITAGWKSNEMDLYLDIADVPPPSMTIDNAVMEGVLNKIFNDLLPSNKTAAKKAVCVWMLCLVKFCSKHEMVKATLPRIHGAFSLLLADRDEFTQEVASKGIGLVYELGDQKMKERLVDSLVEMFSEGKRPKETIDRDTQLFDSSTLGQTPDGSAISTYQSILSLASDMNQPELVYKFMQLASHNAMWQSRKGAAFGFSSILAQAEKELEPYLKDLIPRLYRFQYDPNPRVNEAMTSIWRTLVKDPKNAIDEYFDVIVKDLLKGLGDRLWRTRESSANALTDLLQGRQIQQLEPYLQELWNMSFRALDDIKESVRIAAFKTCRTLTKITVKYCDPANVSVGNGQKVMNIIMPFLLSKGLVSDAEDVRKFSLTTILKICETAKELLKPHITEIVDKLLESLSSMEPQVMNYLSFHVEKYDVTQEQLENTRLSATKMSPMMEGIESCIDYIDEKVIEDLTPRLLQLIRKGIGLPTKAGCARFLVSMCIKKAEIIRLHANTYLKVLSGSILDTSPAVRKSYAVAVGYVAHLTSDNTLAKFIEHLKKIYCENSEGEIRSIAGITVLEISKHASDELKRIYVEVLPLTYYGKHDSDSSIKSVWDDVWEDNTAGSMGTIKLYLSELISLSSALLKSPSWPTKRQAALTIADVAKSIEQNLMPYMQQVLPLLLDGLLGRTWAGKEALVEALTTASVSCRKYFENDENRARLDIIASVLARESKKANKQYRRICIDNLGKFADTYSDTLVIYPEVKDFLAELATGEQDPDEMDEDDANERPLFLLVKASAMKCLGLVWPKEKEVQIQHSKELGKLLASSLKSGKNVWNVRLCALESLEKFIEKLDFSGQHVQTLEEETLNSIFEGLKEGLSDTKYVAVRTASFDTLKKVVDKIKDTSLILSSLVKEKLLETITVAEKDPVANISDSAKELRKELLTSI</sequence>
<evidence type="ECO:0000256" key="1">
    <source>
        <dbReference type="ARBA" id="ARBA00004496"/>
    </source>
</evidence>
<dbReference type="Proteomes" id="UP000234323">
    <property type="component" value="Unassembled WGS sequence"/>
</dbReference>
<dbReference type="GO" id="GO:0005737">
    <property type="term" value="C:cytoplasm"/>
    <property type="evidence" value="ECO:0007669"/>
    <property type="project" value="UniProtKB-SubCell"/>
</dbReference>
<name>A0A2I1G8I5_9GLOM</name>
<dbReference type="VEuPathDB" id="FungiDB:RhiirA1_411046"/>
<keyword evidence="3" id="KW-0677">Repeat</keyword>
<dbReference type="Pfam" id="PF13001">
    <property type="entry name" value="ECM29_N"/>
    <property type="match status" value="1"/>
</dbReference>
<evidence type="ECO:0000259" key="6">
    <source>
        <dbReference type="Pfam" id="PF13001"/>
    </source>
</evidence>
<protein>
    <submittedName>
        <fullName evidence="9">ARM repeat-containing protein</fullName>
    </submittedName>
</protein>
<evidence type="ECO:0000313" key="10">
    <source>
        <dbReference type="Proteomes" id="UP000234323"/>
    </source>
</evidence>
<dbReference type="GO" id="GO:0005634">
    <property type="term" value="C:nucleus"/>
    <property type="evidence" value="ECO:0007669"/>
    <property type="project" value="TreeGrafter"/>
</dbReference>
<dbReference type="InterPro" id="IPR011989">
    <property type="entry name" value="ARM-like"/>
</dbReference>
<dbReference type="Gene3D" id="1.25.10.10">
    <property type="entry name" value="Leucine-rich Repeat Variant"/>
    <property type="match status" value="2"/>
</dbReference>
<dbReference type="PANTHER" id="PTHR23346:SF19">
    <property type="entry name" value="PROTEASOME ADAPTER AND SCAFFOLD PROTEIN ECM29"/>
    <property type="match status" value="1"/>
</dbReference>
<dbReference type="GO" id="GO:0036503">
    <property type="term" value="P:ERAD pathway"/>
    <property type="evidence" value="ECO:0007669"/>
    <property type="project" value="TreeGrafter"/>
</dbReference>
<dbReference type="GO" id="GO:0043248">
    <property type="term" value="P:proteasome assembly"/>
    <property type="evidence" value="ECO:0007669"/>
    <property type="project" value="InterPro"/>
</dbReference>
<feature type="compositionally biased region" description="Polar residues" evidence="5">
    <location>
        <begin position="185"/>
        <end position="206"/>
    </location>
</feature>
<dbReference type="VEuPathDB" id="FungiDB:RhiirFUN_003285"/>
<accession>A0A2I1G8I5</accession>
<dbReference type="OrthoDB" id="16066at2759"/>
<gene>
    <name evidence="9" type="ORF">RhiirA4_398140</name>
</gene>
<dbReference type="GO" id="GO:0000502">
    <property type="term" value="C:proteasome complex"/>
    <property type="evidence" value="ECO:0007669"/>
    <property type="project" value="UniProtKB-KW"/>
</dbReference>
<dbReference type="InterPro" id="IPR016024">
    <property type="entry name" value="ARM-type_fold"/>
</dbReference>
<feature type="domain" description="ECM29 ARM-like repeats" evidence="7">
    <location>
        <begin position="709"/>
        <end position="886"/>
    </location>
</feature>
<keyword evidence="10" id="KW-1185">Reference proteome</keyword>
<evidence type="ECO:0000256" key="5">
    <source>
        <dbReference type="SAM" id="MobiDB-lite"/>
    </source>
</evidence>
<evidence type="ECO:0000313" key="9">
    <source>
        <dbReference type="EMBL" id="PKY42946.1"/>
    </source>
</evidence>
<dbReference type="InterPro" id="IPR055443">
    <property type="entry name" value="HEAT_ECM29"/>
</dbReference>
<comment type="subcellular location">
    <subcellularLocation>
        <location evidence="1">Cytoplasm</location>
    </subcellularLocation>
</comment>
<dbReference type="VEuPathDB" id="FungiDB:FUN_021454"/>
<evidence type="ECO:0000256" key="2">
    <source>
        <dbReference type="ARBA" id="ARBA00022490"/>
    </source>
</evidence>
<dbReference type="Pfam" id="PF23731">
    <property type="entry name" value="ARM_ECM29_C"/>
    <property type="match status" value="1"/>
</dbReference>
<dbReference type="Pfam" id="PF24492">
    <property type="entry name" value="HEAT_ECM29"/>
    <property type="match status" value="1"/>
</dbReference>
<dbReference type="Pfam" id="PF23702">
    <property type="entry name" value="ARM_ECM29"/>
    <property type="match status" value="1"/>
</dbReference>
<feature type="region of interest" description="Disordered" evidence="5">
    <location>
        <begin position="185"/>
        <end position="210"/>
    </location>
</feature>
<evidence type="ECO:0000256" key="3">
    <source>
        <dbReference type="ARBA" id="ARBA00022737"/>
    </source>
</evidence>
<dbReference type="SUPFAM" id="SSF48371">
    <property type="entry name" value="ARM repeat"/>
    <property type="match status" value="3"/>
</dbReference>
<feature type="domain" description="Proteasome adapter and scaffold protein ECM29 HEAT-repeat" evidence="8">
    <location>
        <begin position="1369"/>
        <end position="1529"/>
    </location>
</feature>
<organism evidence="9 10">
    <name type="scientific">Rhizophagus irregularis</name>
    <dbReference type="NCBI Taxonomy" id="588596"/>
    <lineage>
        <taxon>Eukaryota</taxon>
        <taxon>Fungi</taxon>
        <taxon>Fungi incertae sedis</taxon>
        <taxon>Mucoromycota</taxon>
        <taxon>Glomeromycotina</taxon>
        <taxon>Glomeromycetes</taxon>
        <taxon>Glomerales</taxon>
        <taxon>Glomeraceae</taxon>
        <taxon>Rhizophagus</taxon>
    </lineage>
</organism>
<feature type="domain" description="Proteasome component Ecm29 N-terminal" evidence="6">
    <location>
        <begin position="9"/>
        <end position="534"/>
    </location>
</feature>
<dbReference type="PANTHER" id="PTHR23346">
    <property type="entry name" value="TRANSLATIONAL ACTIVATOR GCN1-RELATED"/>
    <property type="match status" value="1"/>
</dbReference>
<dbReference type="GO" id="GO:0060090">
    <property type="term" value="F:molecular adaptor activity"/>
    <property type="evidence" value="ECO:0007669"/>
    <property type="project" value="InterPro"/>
</dbReference>
<dbReference type="InterPro" id="IPR024372">
    <property type="entry name" value="Ecm29_N"/>
</dbReference>
<dbReference type="EMBL" id="LLXI01000226">
    <property type="protein sequence ID" value="PKY42946.1"/>
    <property type="molecule type" value="Genomic_DNA"/>
</dbReference>
<keyword evidence="4" id="KW-0647">Proteasome</keyword>
<dbReference type="InterPro" id="IPR055444">
    <property type="entry name" value="ARM_ECM29"/>
</dbReference>
<evidence type="ECO:0000256" key="4">
    <source>
        <dbReference type="ARBA" id="ARBA00022942"/>
    </source>
</evidence>